<dbReference type="EMBL" id="JJMJ01000248">
    <property type="protein sequence ID" value="PPS20956.1"/>
    <property type="molecule type" value="Genomic_DNA"/>
</dbReference>
<evidence type="ECO:0000313" key="1">
    <source>
        <dbReference type="EMBL" id="PPS20956.1"/>
    </source>
</evidence>
<organism evidence="1 2">
    <name type="scientific">Brachyspira murdochii</name>
    <dbReference type="NCBI Taxonomy" id="84378"/>
    <lineage>
        <taxon>Bacteria</taxon>
        <taxon>Pseudomonadati</taxon>
        <taxon>Spirochaetota</taxon>
        <taxon>Spirochaetia</taxon>
        <taxon>Brachyspirales</taxon>
        <taxon>Brachyspiraceae</taxon>
        <taxon>Brachyspira</taxon>
    </lineage>
</organism>
<evidence type="ECO:0000313" key="2">
    <source>
        <dbReference type="Proteomes" id="UP000238924"/>
    </source>
</evidence>
<gene>
    <name evidence="1" type="ORF">DJ52_13755</name>
</gene>
<comment type="caution">
    <text evidence="1">The sequence shown here is derived from an EMBL/GenBank/DDBJ whole genome shotgun (WGS) entry which is preliminary data.</text>
</comment>
<accession>A0ABX5B189</accession>
<dbReference type="Proteomes" id="UP000238924">
    <property type="component" value="Unassembled WGS sequence"/>
</dbReference>
<keyword evidence="2" id="KW-1185">Reference proteome</keyword>
<name>A0ABX5B189_9SPIR</name>
<proteinExistence type="predicted"/>
<sequence length="66" mass="8186">MYAIGKHISLDVIIYLTLKHILYDLRLFIICQLYNFWQMRVKIDKFQNFWYIIVFISIRGDNNEKR</sequence>
<protein>
    <submittedName>
        <fullName evidence="1">Uncharacterized protein</fullName>
    </submittedName>
</protein>
<reference evidence="1 2" key="1">
    <citation type="submission" date="2014-04" db="EMBL/GenBank/DDBJ databases">
        <title>Whole genome sequence of 'Brachyspira hampsonii' D13-03603F2.</title>
        <authorList>
            <person name="Patterson A.H."/>
            <person name="Chaban B."/>
            <person name="Fernando C."/>
            <person name="Harding J.C."/>
            <person name="Hill J.E."/>
        </authorList>
    </citation>
    <scope>NUCLEOTIDE SEQUENCE [LARGE SCALE GENOMIC DNA]</scope>
    <source>
        <strain evidence="1 2">D13-03603F2</strain>
    </source>
</reference>